<protein>
    <submittedName>
        <fullName evidence="1">Uncharacterized protein</fullName>
    </submittedName>
</protein>
<dbReference type="InParanoid" id="K3YBX5"/>
<keyword evidence="2" id="KW-1185">Reference proteome</keyword>
<dbReference type="EnsemblPlants" id="KQK99177">
    <property type="protein sequence ID" value="KQK99177"/>
    <property type="gene ID" value="SETIT_011719mg"/>
</dbReference>
<evidence type="ECO:0000313" key="2">
    <source>
        <dbReference type="Proteomes" id="UP000004995"/>
    </source>
</evidence>
<reference evidence="2" key="1">
    <citation type="journal article" date="2012" name="Nat. Biotechnol.">
        <title>Reference genome sequence of the model plant Setaria.</title>
        <authorList>
            <person name="Bennetzen J.L."/>
            <person name="Schmutz J."/>
            <person name="Wang H."/>
            <person name="Percifield R."/>
            <person name="Hawkins J."/>
            <person name="Pontaroli A.C."/>
            <person name="Estep M."/>
            <person name="Feng L."/>
            <person name="Vaughn J.N."/>
            <person name="Grimwood J."/>
            <person name="Jenkins J."/>
            <person name="Barry K."/>
            <person name="Lindquist E."/>
            <person name="Hellsten U."/>
            <person name="Deshpande S."/>
            <person name="Wang X."/>
            <person name="Wu X."/>
            <person name="Mitros T."/>
            <person name="Triplett J."/>
            <person name="Yang X."/>
            <person name="Ye C.Y."/>
            <person name="Mauro-Herrera M."/>
            <person name="Wang L."/>
            <person name="Li P."/>
            <person name="Sharma M."/>
            <person name="Sharma R."/>
            <person name="Ronald P.C."/>
            <person name="Panaud O."/>
            <person name="Kellogg E.A."/>
            <person name="Brutnell T.P."/>
            <person name="Doust A.N."/>
            <person name="Tuskan G.A."/>
            <person name="Rokhsar D."/>
            <person name="Devos K.M."/>
        </authorList>
    </citation>
    <scope>NUCLEOTIDE SEQUENCE [LARGE SCALE GENOMIC DNA]</scope>
    <source>
        <strain evidence="2">cv. Yugu1</strain>
    </source>
</reference>
<dbReference type="AlphaFoldDB" id="K3YBX5"/>
<dbReference type="Proteomes" id="UP000004995">
    <property type="component" value="Unassembled WGS sequence"/>
</dbReference>
<proteinExistence type="predicted"/>
<name>K3YBX5_SETIT</name>
<dbReference type="Gramene" id="KQK99177">
    <property type="protein sequence ID" value="KQK99177"/>
    <property type="gene ID" value="SETIT_011719mg"/>
</dbReference>
<sequence>MCFSSQYITIGCVRSRISFDQKSRCFHSFEHKGTPSVSDVYIFFNLVPFDLW</sequence>
<dbReference type="EMBL" id="AGNK02004524">
    <property type="status" value="NOT_ANNOTATED_CDS"/>
    <property type="molecule type" value="Genomic_DNA"/>
</dbReference>
<organism evidence="1 2">
    <name type="scientific">Setaria italica</name>
    <name type="common">Foxtail millet</name>
    <name type="synonym">Panicum italicum</name>
    <dbReference type="NCBI Taxonomy" id="4555"/>
    <lineage>
        <taxon>Eukaryota</taxon>
        <taxon>Viridiplantae</taxon>
        <taxon>Streptophyta</taxon>
        <taxon>Embryophyta</taxon>
        <taxon>Tracheophyta</taxon>
        <taxon>Spermatophyta</taxon>
        <taxon>Magnoliopsida</taxon>
        <taxon>Liliopsida</taxon>
        <taxon>Poales</taxon>
        <taxon>Poaceae</taxon>
        <taxon>PACMAD clade</taxon>
        <taxon>Panicoideae</taxon>
        <taxon>Panicodae</taxon>
        <taxon>Paniceae</taxon>
        <taxon>Cenchrinae</taxon>
        <taxon>Setaria</taxon>
    </lineage>
</organism>
<accession>K3YBX5</accession>
<evidence type="ECO:0000313" key="1">
    <source>
        <dbReference type="EnsemblPlants" id="KQK99177"/>
    </source>
</evidence>
<reference evidence="1" key="2">
    <citation type="submission" date="2018-08" db="UniProtKB">
        <authorList>
            <consortium name="EnsemblPlants"/>
        </authorList>
    </citation>
    <scope>IDENTIFICATION</scope>
    <source>
        <strain evidence="1">Yugu1</strain>
    </source>
</reference>
<dbReference type="HOGENOM" id="CLU_3090906_0_0_1"/>